<gene>
    <name evidence="1" type="ORF">DLM85_14235</name>
</gene>
<protein>
    <submittedName>
        <fullName evidence="1">Uncharacterized protein</fullName>
    </submittedName>
</protein>
<dbReference type="PROSITE" id="PS51257">
    <property type="entry name" value="PROKAR_LIPOPROTEIN"/>
    <property type="match status" value="1"/>
</dbReference>
<reference evidence="2" key="1">
    <citation type="submission" date="2018-05" db="EMBL/GenBank/DDBJ databases">
        <authorList>
            <person name="Nie L."/>
        </authorList>
    </citation>
    <scope>NUCLEOTIDE SEQUENCE [LARGE SCALE GENOMIC DNA]</scope>
    <source>
        <strain evidence="2">NL</strain>
    </source>
</reference>
<dbReference type="Proteomes" id="UP000248553">
    <property type="component" value="Unassembled WGS sequence"/>
</dbReference>
<comment type="caution">
    <text evidence="1">The sequence shown here is derived from an EMBL/GenBank/DDBJ whole genome shotgun (WGS) entry which is preliminary data.</text>
</comment>
<accession>A0A328BH63</accession>
<dbReference type="AlphaFoldDB" id="A0A328BH63"/>
<proteinExistence type="predicted"/>
<evidence type="ECO:0000313" key="1">
    <source>
        <dbReference type="EMBL" id="RAK65871.1"/>
    </source>
</evidence>
<sequence>MQPRLLLHIDWFMPRFLSRAFLLAGLPLLTACETLTCSDDPVEDAPGRASVFGRWELESSTGGMLPASAPTIREVIEFAPDSTVRIYRGEQLTQQYRLRPASGDFCTQLRPLRLLRLQAATPAEYSPTFAYQLQGPYLLLDGNMCLDGTLSRYRWLEAAQ</sequence>
<dbReference type="EMBL" id="QHKM01000004">
    <property type="protein sequence ID" value="RAK65871.1"/>
    <property type="molecule type" value="Genomic_DNA"/>
</dbReference>
<evidence type="ECO:0000313" key="2">
    <source>
        <dbReference type="Proteomes" id="UP000248553"/>
    </source>
</evidence>
<organism evidence="1 2">
    <name type="scientific">Hymenobacter edaphi</name>
    <dbReference type="NCBI Taxonomy" id="2211146"/>
    <lineage>
        <taxon>Bacteria</taxon>
        <taxon>Pseudomonadati</taxon>
        <taxon>Bacteroidota</taxon>
        <taxon>Cytophagia</taxon>
        <taxon>Cytophagales</taxon>
        <taxon>Hymenobacteraceae</taxon>
        <taxon>Hymenobacter</taxon>
    </lineage>
</organism>
<keyword evidence="2" id="KW-1185">Reference proteome</keyword>
<name>A0A328BH63_9BACT</name>